<dbReference type="HOGENOM" id="CLU_054927_1_0_4"/>
<gene>
    <name evidence="2" type="ordered locus">Slit_0846</name>
</gene>
<dbReference type="STRING" id="580332.Slit_0846"/>
<reference evidence="2 3" key="1">
    <citation type="submission" date="2010-03" db="EMBL/GenBank/DDBJ databases">
        <title>Complete sequence of Sideroxydans lithotrophicus ES-1.</title>
        <authorList>
            <consortium name="US DOE Joint Genome Institute"/>
            <person name="Lucas S."/>
            <person name="Copeland A."/>
            <person name="Lapidus A."/>
            <person name="Cheng J.-F."/>
            <person name="Bruce D."/>
            <person name="Goodwin L."/>
            <person name="Pitluck S."/>
            <person name="Munk A.C."/>
            <person name="Detter J.C."/>
            <person name="Han C."/>
            <person name="Tapia R."/>
            <person name="Larimer F."/>
            <person name="Land M."/>
            <person name="Hauser L."/>
            <person name="Kyrpides N."/>
            <person name="Ivanova N."/>
            <person name="Emerson D."/>
            <person name="Woyke T."/>
        </authorList>
    </citation>
    <scope>NUCLEOTIDE SEQUENCE [LARGE SCALE GENOMIC DNA]</scope>
    <source>
        <strain evidence="2 3">ES-1</strain>
    </source>
</reference>
<dbReference type="Pfam" id="PF01882">
    <property type="entry name" value="DUF58"/>
    <property type="match status" value="1"/>
</dbReference>
<keyword evidence="3" id="KW-1185">Reference proteome</keyword>
<feature type="domain" description="DUF58" evidence="1">
    <location>
        <begin position="48"/>
        <end position="229"/>
    </location>
</feature>
<dbReference type="AlphaFoldDB" id="D5CPE3"/>
<evidence type="ECO:0000313" key="2">
    <source>
        <dbReference type="EMBL" id="ADE11084.1"/>
    </source>
</evidence>
<sequence>MILPDLAELVALRGTAHDLNLHARRPVLARLQGSHRSAQRGRGLEFEEVRLYTPGDDARNIDWRVTARRGQPHTKLFREERERPVWLVADLHPGLYFGSRHQLKSSLLLRSAALLAWVAAMDGDRLGALIGGNEHLRIFRPRAREAGVLPVLEALVAAQPTRPGMPSPDSLNASLIALKPLLQPGSLVLVLSDFSGLDDDTENLLASISLRCDCRLLWLVDPLENTGLPDGSYRAGLPGRLWWLDGASSRSAWQEKWAARQHRLDELTHRLNLPLIRLDTPQPVTESLPPLLREPLWTA</sequence>
<dbReference type="PANTHER" id="PTHR33608">
    <property type="entry name" value="BLL2464 PROTEIN"/>
    <property type="match status" value="1"/>
</dbReference>
<dbReference type="eggNOG" id="COG1721">
    <property type="taxonomic scope" value="Bacteria"/>
</dbReference>
<organism evidence="2 3">
    <name type="scientific">Sideroxydans lithotrophicus (strain ES-1)</name>
    <dbReference type="NCBI Taxonomy" id="580332"/>
    <lineage>
        <taxon>Bacteria</taxon>
        <taxon>Pseudomonadati</taxon>
        <taxon>Pseudomonadota</taxon>
        <taxon>Betaproteobacteria</taxon>
        <taxon>Nitrosomonadales</taxon>
        <taxon>Gallionellaceae</taxon>
        <taxon>Sideroxydans</taxon>
    </lineage>
</organism>
<dbReference type="Proteomes" id="UP000001625">
    <property type="component" value="Chromosome"/>
</dbReference>
<evidence type="ECO:0000313" key="3">
    <source>
        <dbReference type="Proteomes" id="UP000001625"/>
    </source>
</evidence>
<proteinExistence type="predicted"/>
<dbReference type="EMBL" id="CP001965">
    <property type="protein sequence ID" value="ADE11084.1"/>
    <property type="molecule type" value="Genomic_DNA"/>
</dbReference>
<dbReference type="PANTHER" id="PTHR33608:SF12">
    <property type="entry name" value="DUF58 DOMAIN-CONTAINING PROTEIN"/>
    <property type="match status" value="1"/>
</dbReference>
<dbReference type="RefSeq" id="WP_013028982.1">
    <property type="nucleotide sequence ID" value="NC_013959.1"/>
</dbReference>
<dbReference type="KEGG" id="slt:Slit_0846"/>
<dbReference type="InterPro" id="IPR002881">
    <property type="entry name" value="DUF58"/>
</dbReference>
<accession>D5CPE3</accession>
<evidence type="ECO:0000259" key="1">
    <source>
        <dbReference type="Pfam" id="PF01882"/>
    </source>
</evidence>
<dbReference type="OrthoDB" id="9776116at2"/>
<protein>
    <recommendedName>
        <fullName evidence="1">DUF58 domain-containing protein</fullName>
    </recommendedName>
</protein>
<name>D5CPE3_SIDLE</name>